<name>A0AA35VV47_LACSI</name>
<feature type="domain" description="Disease resistance protein At4g27190-like leucine-rich repeats" evidence="3">
    <location>
        <begin position="56"/>
        <end position="206"/>
    </location>
</feature>
<gene>
    <name evidence="4" type="ORF">LSALG_LOCUS10683</name>
</gene>
<evidence type="ECO:0000313" key="5">
    <source>
        <dbReference type="Proteomes" id="UP001177003"/>
    </source>
</evidence>
<dbReference type="Gene3D" id="3.80.10.10">
    <property type="entry name" value="Ribonuclease Inhibitor"/>
    <property type="match status" value="1"/>
</dbReference>
<evidence type="ECO:0000256" key="1">
    <source>
        <dbReference type="ARBA" id="ARBA00022821"/>
    </source>
</evidence>
<protein>
    <recommendedName>
        <fullName evidence="3">Disease resistance protein At4g27190-like leucine-rich repeats domain-containing protein</fullName>
    </recommendedName>
</protein>
<dbReference type="PANTHER" id="PTHR33463:SF96">
    <property type="entry name" value="LEUCINE-RICH REPEAT DOMAIN, L DOMAIN-LIKE PROTEIN-RELATED"/>
    <property type="match status" value="1"/>
</dbReference>
<dbReference type="PANTHER" id="PTHR33463">
    <property type="entry name" value="NB-ARC DOMAIN-CONTAINING PROTEIN-RELATED"/>
    <property type="match status" value="1"/>
</dbReference>
<dbReference type="AlphaFoldDB" id="A0AA35VV47"/>
<dbReference type="SUPFAM" id="SSF52047">
    <property type="entry name" value="RNI-like"/>
    <property type="match status" value="1"/>
</dbReference>
<accession>A0AA35VV47</accession>
<dbReference type="Proteomes" id="UP001177003">
    <property type="component" value="Chromosome 2"/>
</dbReference>
<proteinExistence type="predicted"/>
<sequence length="323" mass="36294">MRVFAPGGSTAPQLKYMHTGLGRHTLDQESGLNFHQTPSLSSNSYPDTSDGMPWPFHNLIELGVKHNSVVKKIIPSSELLQLQKLEKIHVERCSKVDVVFETALEEAGRNKNSNSSSGHGSGSGSGFDESSQITTTTLVNLPNLREMKLDDLDGLRYIWKSNQWTVFQFPNLTRVHIYDCKRLEHVFTSSMVGSLLQLQELHIWNCSQMEVVIVKDADVSVDEDIEKESDGKENTEILVLPCLKFLELYNLKCLKGFSLGKEKFSFPLLDTLIIRSCPTITTFTKGNSATPQLKEIETSFGSFYAGEDINSLIKIKQQDFKKD</sequence>
<dbReference type="InterPro" id="IPR050905">
    <property type="entry name" value="Plant_NBS-LRR"/>
</dbReference>
<evidence type="ECO:0000259" key="3">
    <source>
        <dbReference type="Pfam" id="PF23247"/>
    </source>
</evidence>
<dbReference type="EMBL" id="OX465078">
    <property type="protein sequence ID" value="CAI9270367.1"/>
    <property type="molecule type" value="Genomic_DNA"/>
</dbReference>
<reference evidence="4" key="1">
    <citation type="submission" date="2023-04" db="EMBL/GenBank/DDBJ databases">
        <authorList>
            <person name="Vijverberg K."/>
            <person name="Xiong W."/>
            <person name="Schranz E."/>
        </authorList>
    </citation>
    <scope>NUCLEOTIDE SEQUENCE</scope>
</reference>
<dbReference type="Pfam" id="PF23247">
    <property type="entry name" value="LRR_RPS2"/>
    <property type="match status" value="1"/>
</dbReference>
<evidence type="ECO:0000313" key="4">
    <source>
        <dbReference type="EMBL" id="CAI9270367.1"/>
    </source>
</evidence>
<evidence type="ECO:0000256" key="2">
    <source>
        <dbReference type="SAM" id="MobiDB-lite"/>
    </source>
</evidence>
<organism evidence="4 5">
    <name type="scientific">Lactuca saligna</name>
    <name type="common">Willowleaf lettuce</name>
    <dbReference type="NCBI Taxonomy" id="75948"/>
    <lineage>
        <taxon>Eukaryota</taxon>
        <taxon>Viridiplantae</taxon>
        <taxon>Streptophyta</taxon>
        <taxon>Embryophyta</taxon>
        <taxon>Tracheophyta</taxon>
        <taxon>Spermatophyta</taxon>
        <taxon>Magnoliopsida</taxon>
        <taxon>eudicotyledons</taxon>
        <taxon>Gunneridae</taxon>
        <taxon>Pentapetalae</taxon>
        <taxon>asterids</taxon>
        <taxon>campanulids</taxon>
        <taxon>Asterales</taxon>
        <taxon>Asteraceae</taxon>
        <taxon>Cichorioideae</taxon>
        <taxon>Cichorieae</taxon>
        <taxon>Lactucinae</taxon>
        <taxon>Lactuca</taxon>
    </lineage>
</organism>
<keyword evidence="5" id="KW-1185">Reference proteome</keyword>
<keyword evidence="1" id="KW-0611">Plant defense</keyword>
<dbReference type="InterPro" id="IPR032675">
    <property type="entry name" value="LRR_dom_sf"/>
</dbReference>
<feature type="region of interest" description="Disordered" evidence="2">
    <location>
        <begin position="107"/>
        <end position="130"/>
    </location>
</feature>
<dbReference type="InterPro" id="IPR057135">
    <property type="entry name" value="At4g27190-like_LRR"/>
</dbReference>